<organism evidence="2 3">
    <name type="scientific">Xaviernesmea oryzae</name>
    <dbReference type="NCBI Taxonomy" id="464029"/>
    <lineage>
        <taxon>Bacteria</taxon>
        <taxon>Pseudomonadati</taxon>
        <taxon>Pseudomonadota</taxon>
        <taxon>Alphaproteobacteria</taxon>
        <taxon>Hyphomicrobiales</taxon>
        <taxon>Rhizobiaceae</taxon>
        <taxon>Rhizobium/Agrobacterium group</taxon>
        <taxon>Xaviernesmea</taxon>
    </lineage>
</organism>
<dbReference type="AlphaFoldDB" id="A0A1Q9AWC0"/>
<evidence type="ECO:0000313" key="3">
    <source>
        <dbReference type="Proteomes" id="UP000186364"/>
    </source>
</evidence>
<sequence length="207" mass="23290">MSERQGKLPDAGFALIEVLVSLCVVVLISELVLSGITQLKALRRLTQSQEAQIELNSGFDYLENLIENSRKLPLIADDPDNKTLFEGAADTIKFVAVVRVTSSQTGLRDVELRLAKDEKRLDLIQLNRVRRSGAVRDAQKLLVMTDIRYFKIQYLPSEVDSKSTAWLDEWTDRKRAPRALKVELGISRRGGDFSSDRVFEVPSRAGD</sequence>
<dbReference type="Proteomes" id="UP000186364">
    <property type="component" value="Unassembled WGS sequence"/>
</dbReference>
<accession>A0A1Q9AWC0</accession>
<feature type="transmembrane region" description="Helical" evidence="1">
    <location>
        <begin position="12"/>
        <end position="33"/>
    </location>
</feature>
<gene>
    <name evidence="2" type="ORF">BJF93_08005</name>
</gene>
<protein>
    <recommendedName>
        <fullName evidence="4">Type II secretion system protein J</fullName>
    </recommendedName>
</protein>
<keyword evidence="1" id="KW-0472">Membrane</keyword>
<dbReference type="EMBL" id="MKIP01000046">
    <property type="protein sequence ID" value="OLP59704.1"/>
    <property type="molecule type" value="Genomic_DNA"/>
</dbReference>
<name>A0A1Q9AWC0_9HYPH</name>
<reference evidence="2 3" key="1">
    <citation type="submission" date="2016-09" db="EMBL/GenBank/DDBJ databases">
        <title>Rhizobium sp. nov., a novel species isolated from the rice rhizosphere.</title>
        <authorList>
            <person name="Zhao J."/>
            <person name="Zhang X."/>
        </authorList>
    </citation>
    <scope>NUCLEOTIDE SEQUENCE [LARGE SCALE GENOMIC DNA]</scope>
    <source>
        <strain evidence="2 3">1.7048</strain>
    </source>
</reference>
<keyword evidence="3" id="KW-1185">Reference proteome</keyword>
<evidence type="ECO:0000256" key="1">
    <source>
        <dbReference type="SAM" id="Phobius"/>
    </source>
</evidence>
<evidence type="ECO:0008006" key="4">
    <source>
        <dbReference type="Google" id="ProtNLM"/>
    </source>
</evidence>
<proteinExistence type="predicted"/>
<keyword evidence="1" id="KW-1133">Transmembrane helix</keyword>
<comment type="caution">
    <text evidence="2">The sequence shown here is derived from an EMBL/GenBank/DDBJ whole genome shotgun (WGS) entry which is preliminary data.</text>
</comment>
<evidence type="ECO:0000313" key="2">
    <source>
        <dbReference type="EMBL" id="OLP59704.1"/>
    </source>
</evidence>
<keyword evidence="1" id="KW-0812">Transmembrane</keyword>